<dbReference type="GO" id="GO:0005737">
    <property type="term" value="C:cytoplasm"/>
    <property type="evidence" value="ECO:0007669"/>
    <property type="project" value="TreeGrafter"/>
</dbReference>
<keyword evidence="4" id="KW-0808">Transferase</keyword>
<comment type="subcellular location">
    <subcellularLocation>
        <location evidence="1">Membrane</location>
        <topology evidence="1">Single-pass membrane protein</topology>
    </subcellularLocation>
</comment>
<dbReference type="GO" id="GO:0016020">
    <property type="term" value="C:membrane"/>
    <property type="evidence" value="ECO:0007669"/>
    <property type="project" value="UniProtKB-SubCell"/>
</dbReference>
<dbReference type="Proteomes" id="UP000243507">
    <property type="component" value="Unassembled WGS sequence"/>
</dbReference>
<dbReference type="PANTHER" id="PTHR21461:SF69">
    <property type="entry name" value="GLYCOSYLTRANSFERASE FAMILY 92 PROTEIN"/>
    <property type="match status" value="1"/>
</dbReference>
<dbReference type="EMBL" id="NTJD01000002">
    <property type="protein sequence ID" value="PCD77745.1"/>
    <property type="molecule type" value="Genomic_DNA"/>
</dbReference>
<name>A0A2A4CT31_9RHOB</name>
<proteinExistence type="predicted"/>
<keyword evidence="5" id="KW-1185">Reference proteome</keyword>
<accession>A0A2A4CT31</accession>
<dbReference type="OrthoDB" id="4964299at2"/>
<dbReference type="Pfam" id="PF13704">
    <property type="entry name" value="Glyco_tranf_2_4"/>
    <property type="match status" value="1"/>
</dbReference>
<gene>
    <name evidence="4" type="ORF">CLN94_04185</name>
</gene>
<organism evidence="4 5">
    <name type="scientific">Pseudothioclava arenosa</name>
    <dbReference type="NCBI Taxonomy" id="1795308"/>
    <lineage>
        <taxon>Bacteria</taxon>
        <taxon>Pseudomonadati</taxon>
        <taxon>Pseudomonadota</taxon>
        <taxon>Alphaproteobacteria</taxon>
        <taxon>Rhodobacterales</taxon>
        <taxon>Paracoccaceae</taxon>
        <taxon>Pseudothioclava</taxon>
    </lineage>
</organism>
<protein>
    <submittedName>
        <fullName evidence="4">Glycosyl transferase family 2</fullName>
    </submittedName>
</protein>
<evidence type="ECO:0000313" key="4">
    <source>
        <dbReference type="EMBL" id="PCD77745.1"/>
    </source>
</evidence>
<comment type="caution">
    <text evidence="4">The sequence shown here is derived from an EMBL/GenBank/DDBJ whole genome shotgun (WGS) entry which is preliminary data.</text>
</comment>
<dbReference type="GO" id="GO:0016757">
    <property type="term" value="F:glycosyltransferase activity"/>
    <property type="evidence" value="ECO:0007669"/>
    <property type="project" value="TreeGrafter"/>
</dbReference>
<evidence type="ECO:0000256" key="3">
    <source>
        <dbReference type="ARBA" id="ARBA00022989"/>
    </source>
</evidence>
<keyword evidence="3" id="KW-1133">Transmembrane helix</keyword>
<keyword evidence="2" id="KW-0812">Transmembrane</keyword>
<evidence type="ECO:0000313" key="5">
    <source>
        <dbReference type="Proteomes" id="UP000243507"/>
    </source>
</evidence>
<dbReference type="AlphaFoldDB" id="A0A2A4CT31"/>
<sequence>MLLDAVALPEAGADGGRLQFRAFFGNPCKPEQIALDGLPEGSDILERRDISGCTMVVGRAPAPLHLALHATPPEPDTPPPAPSLLPVNTPETGLFAGKNVLFGQRLEESPETVLDWLSWHHDLHGANAALVLDRCPPDSFAASGAEFEHALQQGLEAREIDMVVVLLSAPAPLGKPGMGPENHPFLAPDAPGKDRMEVPAPDPWRAPLGQGILFEAAKWRFLARARAMVTLDVTDFLAPHDDRPNVFDATRAAPSGVVLLVGRRIYPWRVRNGQPERFADHICRQFDNRRGIARWGCAPDVAGLNATWRMIRVAFAKPDPASVYAFWRAMALRVPGRQASELAPKTSLIEDAQLLHIAQEIWRHKPIRPPVSKLKPAPKHATDAGRTAIVTTMKNEGPFILEWIAYHRAIGVDDFLIYTNDCTDGTDTMLEMLQSKGICQHRVNPWVPGGELKPQHAALQAAESEPVIQSAGWSICMDVDEFINVKIGDGTLKALYAAMGEANMISLTWRLFGNNDVHEYHDRFLLDQFTACAPELVRKPHQAWGFKTLFRNIDIYKKLGVHRPKGLVPDLWDRVKWLNGSGRPMPREMFRNGWRSTTETYGYDWVQLNHYAVRSAESFLVKRDRGRVNHVDRDQGLNYWFRMNHNATEDRSIQRMIPALRAEYDRLMADPEIRAAHEHSVACHRAKIAELRATENYENFYGDLTSERFEALSRMLHIFGSNVFNAGPDVIPADLHKRALPRGFFFTVDHHGEAEH</sequence>
<keyword evidence="3" id="KW-0472">Membrane</keyword>
<evidence type="ECO:0000256" key="1">
    <source>
        <dbReference type="ARBA" id="ARBA00004167"/>
    </source>
</evidence>
<evidence type="ECO:0000256" key="2">
    <source>
        <dbReference type="ARBA" id="ARBA00022692"/>
    </source>
</evidence>
<reference evidence="4 5" key="1">
    <citation type="submission" date="2017-09" db="EMBL/GenBank/DDBJ databases">
        <title>A multilocus sequence analysis scheme for characterization of bacteria in the genus Thioclava.</title>
        <authorList>
            <person name="Liu Y."/>
            <person name="Shao Z."/>
        </authorList>
    </citation>
    <scope>NUCLEOTIDE SEQUENCE [LARGE SCALE GENOMIC DNA]</scope>
    <source>
        <strain evidence="4 5">CAU 1312</strain>
    </source>
</reference>
<dbReference type="PANTHER" id="PTHR21461">
    <property type="entry name" value="GLYCOSYLTRANSFERASE FAMILY 92 PROTEIN"/>
    <property type="match status" value="1"/>
</dbReference>